<dbReference type="InterPro" id="IPR043502">
    <property type="entry name" value="DNA/RNA_pol_sf"/>
</dbReference>
<dbReference type="InterPro" id="IPR008042">
    <property type="entry name" value="Retrotrans_Pao"/>
</dbReference>
<reference evidence="3" key="1">
    <citation type="journal article" date="2015" name="Proc. Natl. Acad. Sci. U.S.A.">
        <title>Genome sequence of the Asian Tiger mosquito, Aedes albopictus, reveals insights into its biology, genetics, and evolution.</title>
        <authorList>
            <person name="Chen X.G."/>
            <person name="Jiang X."/>
            <person name="Gu J."/>
            <person name="Xu M."/>
            <person name="Wu Y."/>
            <person name="Deng Y."/>
            <person name="Zhang C."/>
            <person name="Bonizzoni M."/>
            <person name="Dermauw W."/>
            <person name="Vontas J."/>
            <person name="Armbruster P."/>
            <person name="Huang X."/>
            <person name="Yang Y."/>
            <person name="Zhang H."/>
            <person name="He W."/>
            <person name="Peng H."/>
            <person name="Liu Y."/>
            <person name="Wu K."/>
            <person name="Chen J."/>
            <person name="Lirakis M."/>
            <person name="Topalis P."/>
            <person name="Van Leeuwen T."/>
            <person name="Hall A.B."/>
            <person name="Jiang X."/>
            <person name="Thorpe C."/>
            <person name="Mueller R.L."/>
            <person name="Sun C."/>
            <person name="Waterhouse R.M."/>
            <person name="Yan G."/>
            <person name="Tu Z.J."/>
            <person name="Fang X."/>
            <person name="James A.A."/>
        </authorList>
    </citation>
    <scope>NUCLEOTIDE SEQUENCE [LARGE SCALE GENOMIC DNA]</scope>
    <source>
        <strain evidence="3">Foshan</strain>
    </source>
</reference>
<dbReference type="Pfam" id="PF05380">
    <property type="entry name" value="Peptidase_A17"/>
    <property type="match status" value="1"/>
</dbReference>
<organism evidence="2 3">
    <name type="scientific">Aedes albopictus</name>
    <name type="common">Asian tiger mosquito</name>
    <name type="synonym">Stegomyia albopicta</name>
    <dbReference type="NCBI Taxonomy" id="7160"/>
    <lineage>
        <taxon>Eukaryota</taxon>
        <taxon>Metazoa</taxon>
        <taxon>Ecdysozoa</taxon>
        <taxon>Arthropoda</taxon>
        <taxon>Hexapoda</taxon>
        <taxon>Insecta</taxon>
        <taxon>Pterygota</taxon>
        <taxon>Neoptera</taxon>
        <taxon>Endopterygota</taxon>
        <taxon>Diptera</taxon>
        <taxon>Nematocera</taxon>
        <taxon>Culicoidea</taxon>
        <taxon>Culicidae</taxon>
        <taxon>Culicinae</taxon>
        <taxon>Aedini</taxon>
        <taxon>Aedes</taxon>
        <taxon>Stegomyia</taxon>
    </lineage>
</organism>
<evidence type="ECO:0008006" key="4">
    <source>
        <dbReference type="Google" id="ProtNLM"/>
    </source>
</evidence>
<dbReference type="Proteomes" id="UP000069940">
    <property type="component" value="Unassembled WGS sequence"/>
</dbReference>
<keyword evidence="3" id="KW-1185">Reference proteome</keyword>
<feature type="compositionally biased region" description="Basic and acidic residues" evidence="1">
    <location>
        <begin position="70"/>
        <end position="80"/>
    </location>
</feature>
<dbReference type="SUPFAM" id="SSF56672">
    <property type="entry name" value="DNA/RNA polymerases"/>
    <property type="match status" value="1"/>
</dbReference>
<dbReference type="GeneID" id="134286672"/>
<reference evidence="2" key="2">
    <citation type="submission" date="2025-05" db="UniProtKB">
        <authorList>
            <consortium name="EnsemblMetazoa"/>
        </authorList>
    </citation>
    <scope>IDENTIFICATION</scope>
    <source>
        <strain evidence="2">Foshan</strain>
    </source>
</reference>
<sequence>MNVSEKCNTLKKSACCFNCLQRGHRTNGCTSTHSCRECGKRHHSSLHTNEVPSSRTSDSVVTTAPNAAIEDTRPPRKDSDVGNQVDTPKVGTGTTLSVNVGCQTKQKLLSTAVVRVRGFNSVVYPCRVLLDSASTEHFVTERFANLVAQKKEPVDYTVSGLNGTNTRIRRLARLTIESRTGDFHADLEFLVAPRITGDIPERSFSVAAWPIPVDVKLADPQFNRRGRIDMLVGAEIFWDVVKSNQLKLGSNLPLLTDTEFGWVAGGIVPSDAPVIARSFCQTADEDLSEILRSFYQLEACDEIQHRNQLSDERCVEHFRETHQRDQNGRYYVRHPFNDRKNELGDSLPAATKRFFSLERRLDRELAIKEQYASFMREYETLGHMSAITVNENEAPNSAYYIPHHCVVKPTSTSTKLRVVFDGSSASSSGVAINDALVSGPNIQNDLFSILLNYRSYRYVFTVDVVKMFRQVGVLPPDTRYQRIVWRYDRNESLVVYELSTVTYGLASSAFQATMALRQVSEDHQHEYPQAARVIKKSTYMDDVIGGAHTIQEACTLQQEVSGLLAKGCFGTHKWCANRPEILQHVEKEHRGTDFKVGDADSIVTKTLGVVWNPLDDWFSFSVVPGNTEATTKRKILSEVAKIYDLLGLVGPVITVAKLILREVSVLQVDWDDPVPQDIIHKWRCFRDEFSCLNSLRVPRWISTEGVTSIQLHGFSDASDVAYGACLYTRVIQENGTVTMHLICSKSRILPKKTGKCKPITTPRAELLGAVLLSRLTAMT</sequence>
<dbReference type="EnsemblMetazoa" id="AALFPA23_003017.R3158">
    <property type="protein sequence ID" value="AALFPA23_003017.P3158"/>
    <property type="gene ID" value="AALFPA23_003017"/>
</dbReference>
<protein>
    <recommendedName>
        <fullName evidence="4">Peptidase aspartic putative domain-containing protein</fullName>
    </recommendedName>
</protein>
<evidence type="ECO:0000313" key="3">
    <source>
        <dbReference type="Proteomes" id="UP000069940"/>
    </source>
</evidence>
<dbReference type="RefSeq" id="XP_062704309.1">
    <property type="nucleotide sequence ID" value="XM_062848325.1"/>
</dbReference>
<feature type="region of interest" description="Disordered" evidence="1">
    <location>
        <begin position="44"/>
        <end position="90"/>
    </location>
</feature>
<feature type="compositionally biased region" description="Polar residues" evidence="1">
    <location>
        <begin position="46"/>
        <end position="65"/>
    </location>
</feature>
<feature type="compositionally biased region" description="Polar residues" evidence="1">
    <location>
        <begin position="81"/>
        <end position="90"/>
    </location>
</feature>
<evidence type="ECO:0000313" key="2">
    <source>
        <dbReference type="EnsemblMetazoa" id="AALFPA23_003017.P3158"/>
    </source>
</evidence>
<name>A0ABM1XUL6_AEDAL</name>
<dbReference type="PANTHER" id="PTHR47331:SF1">
    <property type="entry name" value="GAG-LIKE PROTEIN"/>
    <property type="match status" value="1"/>
</dbReference>
<dbReference type="PANTHER" id="PTHR47331">
    <property type="entry name" value="PHD-TYPE DOMAIN-CONTAINING PROTEIN"/>
    <property type="match status" value="1"/>
</dbReference>
<accession>A0ABM1XUL6</accession>
<proteinExistence type="predicted"/>
<evidence type="ECO:0000256" key="1">
    <source>
        <dbReference type="SAM" id="MobiDB-lite"/>
    </source>
</evidence>